<organism evidence="6 7">
    <name type="scientific">Quercus suber</name>
    <name type="common">Cork oak</name>
    <dbReference type="NCBI Taxonomy" id="58331"/>
    <lineage>
        <taxon>Eukaryota</taxon>
        <taxon>Viridiplantae</taxon>
        <taxon>Streptophyta</taxon>
        <taxon>Embryophyta</taxon>
        <taxon>Tracheophyta</taxon>
        <taxon>Spermatophyta</taxon>
        <taxon>Magnoliopsida</taxon>
        <taxon>eudicotyledons</taxon>
        <taxon>Gunneridae</taxon>
        <taxon>Pentapetalae</taxon>
        <taxon>rosids</taxon>
        <taxon>fabids</taxon>
        <taxon>Fagales</taxon>
        <taxon>Fagaceae</taxon>
        <taxon>Quercus</taxon>
    </lineage>
</organism>
<feature type="repeat" description="PPR" evidence="3">
    <location>
        <begin position="638"/>
        <end position="672"/>
    </location>
</feature>
<dbReference type="NCBIfam" id="TIGR00756">
    <property type="entry name" value="PPR"/>
    <property type="match status" value="8"/>
</dbReference>
<dbReference type="GO" id="GO:0008270">
    <property type="term" value="F:zinc ion binding"/>
    <property type="evidence" value="ECO:0007669"/>
    <property type="project" value="InterPro"/>
</dbReference>
<sequence>MDKMAPFHHLNPHILQNPTLTRNHNHKPHKSQSFTSLALAHSVTGTTSPETPILASLPSSSWKVSSSMISEILSKQSLKNEDNSQPDYLYFLTSSLKSQTSMDKMAPFHHLNPHILQNPTLTRNHNHKPHKSQSFTSLALAHSVTGTTSPETPILASLPSSSWKVSSSMISEITSLNSVKAVHAQFIKLSNKPSWDTIGKSLITYYLEFGDFESAAMVILFLGFSRNHLIWDWNSLLQEFTSFGGDIHDILVVFRDFHGGGVVFDSKVLALVLRICARLMDLWLGAEIHACLIKRGFVLDLYLNSALINFYGSCWGIESANQVFDEIPDTEDPLWNEVIMANLRNERWMEALELFRDMNMSGGKVYGGTIVKVLQTCVKMGALNEGKQIHGFVLRCGLEFNLSICNSLISMYSKNDRLELARIVFESMRDRNISSWNSIISGYAGLGCLNDARNLFHEMEVSGVRPDIVTWNCLLSGHSLHGSYKEVLNILQRMQAVGLRLNSGSITSVIKAVIKLGFINMGKEIHGYVIRNVLDNDVYVGTSLLDMYVKNNCLTNARVVFNNMKNRSIFAWNSLISGYSYKGLFEDAEKLLSQMKKEGIKPDLVTWNCLVSGYSMWGCSKEALAVIHRIRSFGLTPNVVSWTALISGCSQNESYRDSFEFFIQMLEEGIKPNSATISSLLRTCAGLSLLQKGEEIHCLSVKDGFTEDIYVGTALIDMYSKSGKLKNAHKVFKKIQNKTLASWNCMIMGFAIYGFGREVISLFDEMCGVGVQPDSITFTAILSGCKNAGLVDEGWKYFDGMSMYYNIIPTIEHYSCMVDLLGRAGYLDEARDFIRNMPLKPDATIWGALLGSCKIHNNIEYAEFAAKKLFELEPHNSANYVLMMNLYAISNRWEDVKRVKDLMGVSGVKNLQVWSWIQIDCKIHFFSAEGKPHPDAGEIYFELYNLVSEMKKLGYVPDISCVYQNVDEVEKDKVLLSHTEKLAITYGLMKMKSSTPIRVIKNTRMCTDCHTAAKYMSLVRNHEIIIKDGIRFHHFRVGKCSCNDCW</sequence>
<evidence type="ECO:0000259" key="5">
    <source>
        <dbReference type="Pfam" id="PF14432"/>
    </source>
</evidence>
<dbReference type="InterPro" id="IPR046848">
    <property type="entry name" value="E_motif"/>
</dbReference>
<reference evidence="6 7" key="1">
    <citation type="journal article" date="2018" name="Sci. Data">
        <title>The draft genome sequence of cork oak.</title>
        <authorList>
            <person name="Ramos A.M."/>
            <person name="Usie A."/>
            <person name="Barbosa P."/>
            <person name="Barros P.M."/>
            <person name="Capote T."/>
            <person name="Chaves I."/>
            <person name="Simoes F."/>
            <person name="Abreu I."/>
            <person name="Carrasquinho I."/>
            <person name="Faro C."/>
            <person name="Guimaraes J.B."/>
            <person name="Mendonca D."/>
            <person name="Nobrega F."/>
            <person name="Rodrigues L."/>
            <person name="Saibo N.J.M."/>
            <person name="Varela M.C."/>
            <person name="Egas C."/>
            <person name="Matos J."/>
            <person name="Miguel C.M."/>
            <person name="Oliveira M.M."/>
            <person name="Ricardo C.P."/>
            <person name="Goncalves S."/>
        </authorList>
    </citation>
    <scope>NUCLEOTIDE SEQUENCE [LARGE SCALE GENOMIC DNA]</scope>
    <source>
        <strain evidence="7">cv. HL8</strain>
    </source>
</reference>
<feature type="domain" description="DYW" evidence="5">
    <location>
        <begin position="954"/>
        <end position="1046"/>
    </location>
</feature>
<evidence type="ECO:0000313" key="6">
    <source>
        <dbReference type="EMBL" id="KAK7822891.1"/>
    </source>
</evidence>
<comment type="caution">
    <text evidence="6">The sequence shown here is derived from an EMBL/GenBank/DDBJ whole genome shotgun (WGS) entry which is preliminary data.</text>
</comment>
<dbReference type="InterPro" id="IPR046960">
    <property type="entry name" value="PPR_At4g14850-like_plant"/>
</dbReference>
<feature type="repeat" description="PPR" evidence="3">
    <location>
        <begin position="467"/>
        <end position="501"/>
    </location>
</feature>
<keyword evidence="7" id="KW-1185">Reference proteome</keyword>
<gene>
    <name evidence="6" type="primary">PCMP-H65_2</name>
    <name evidence="6" type="ORF">CFP56_036009</name>
</gene>
<comment type="similarity">
    <text evidence="1">Belongs to the PPR family. PCMP-H subfamily.</text>
</comment>
<keyword evidence="2" id="KW-0677">Repeat</keyword>
<dbReference type="PROSITE" id="PS51375">
    <property type="entry name" value="PPR"/>
    <property type="match status" value="7"/>
</dbReference>
<dbReference type="InterPro" id="IPR002885">
    <property type="entry name" value="PPR_rpt"/>
</dbReference>
<dbReference type="FunFam" id="1.25.40.10:FF:000144">
    <property type="entry name" value="Pentatricopeptide repeat-containing protein, mitochondrial"/>
    <property type="match status" value="1"/>
</dbReference>
<dbReference type="EMBL" id="PKMF04000651">
    <property type="protein sequence ID" value="KAK7822891.1"/>
    <property type="molecule type" value="Genomic_DNA"/>
</dbReference>
<accession>A0AAW0J9M1</accession>
<feature type="repeat" description="PPR" evidence="3">
    <location>
        <begin position="432"/>
        <end position="466"/>
    </location>
</feature>
<evidence type="ECO:0000313" key="7">
    <source>
        <dbReference type="Proteomes" id="UP000237347"/>
    </source>
</evidence>
<evidence type="ECO:0000256" key="3">
    <source>
        <dbReference type="PROSITE-ProRule" id="PRU00708"/>
    </source>
</evidence>
<evidence type="ECO:0000256" key="4">
    <source>
        <dbReference type="SAM" id="MobiDB-lite"/>
    </source>
</evidence>
<dbReference type="FunFam" id="1.25.40.10:FF:000782">
    <property type="entry name" value="Pentatricopeptide repeat-containing protein"/>
    <property type="match status" value="1"/>
</dbReference>
<proteinExistence type="inferred from homology"/>
<dbReference type="Pfam" id="PF01535">
    <property type="entry name" value="PPR"/>
    <property type="match status" value="3"/>
</dbReference>
<feature type="repeat" description="PPR" evidence="3">
    <location>
        <begin position="739"/>
        <end position="773"/>
    </location>
</feature>
<feature type="repeat" description="PPR" evidence="3">
    <location>
        <begin position="603"/>
        <end position="637"/>
    </location>
</feature>
<dbReference type="InterPro" id="IPR032867">
    <property type="entry name" value="DYW_dom"/>
</dbReference>
<dbReference type="GO" id="GO:0009451">
    <property type="term" value="P:RNA modification"/>
    <property type="evidence" value="ECO:0007669"/>
    <property type="project" value="InterPro"/>
</dbReference>
<feature type="repeat" description="PPR" evidence="3">
    <location>
        <begin position="401"/>
        <end position="431"/>
    </location>
</feature>
<dbReference type="PANTHER" id="PTHR47926">
    <property type="entry name" value="PENTATRICOPEPTIDE REPEAT-CONTAINING PROTEIN"/>
    <property type="match status" value="1"/>
</dbReference>
<evidence type="ECO:0000256" key="1">
    <source>
        <dbReference type="ARBA" id="ARBA00006643"/>
    </source>
</evidence>
<evidence type="ECO:0000256" key="2">
    <source>
        <dbReference type="ARBA" id="ARBA00022737"/>
    </source>
</evidence>
<dbReference type="Pfam" id="PF20431">
    <property type="entry name" value="E_motif"/>
    <property type="match status" value="1"/>
</dbReference>
<dbReference type="FunFam" id="1.25.40.10:FF:000366">
    <property type="entry name" value="Pentatricopeptide (PPR) repeat-containing protein"/>
    <property type="match status" value="1"/>
</dbReference>
<dbReference type="InterPro" id="IPR011990">
    <property type="entry name" value="TPR-like_helical_dom_sf"/>
</dbReference>
<dbReference type="Pfam" id="PF14432">
    <property type="entry name" value="DYW_deaminase"/>
    <property type="match status" value="1"/>
</dbReference>
<protein>
    <submittedName>
        <fullName evidence="6">Pentatricopeptide repeat-containing protein</fullName>
    </submittedName>
</protein>
<feature type="repeat" description="PPR" evidence="3">
    <location>
        <begin position="568"/>
        <end position="602"/>
    </location>
</feature>
<dbReference type="Proteomes" id="UP000237347">
    <property type="component" value="Unassembled WGS sequence"/>
</dbReference>
<dbReference type="Gene3D" id="1.25.40.10">
    <property type="entry name" value="Tetratricopeptide repeat domain"/>
    <property type="match status" value="5"/>
</dbReference>
<dbReference type="GO" id="GO:0003723">
    <property type="term" value="F:RNA binding"/>
    <property type="evidence" value="ECO:0007669"/>
    <property type="project" value="InterPro"/>
</dbReference>
<name>A0AAW0J9M1_QUESU</name>
<dbReference type="AlphaFoldDB" id="A0AAW0J9M1"/>
<feature type="region of interest" description="Disordered" evidence="4">
    <location>
        <begin position="1"/>
        <end position="33"/>
    </location>
</feature>
<dbReference type="FunFam" id="1.25.40.10:FF:000393">
    <property type="entry name" value="Pentatricopeptide repeat-containing protein At1g20230"/>
    <property type="match status" value="1"/>
</dbReference>
<dbReference type="Pfam" id="PF13041">
    <property type="entry name" value="PPR_2"/>
    <property type="match status" value="4"/>
</dbReference>